<dbReference type="OrthoDB" id="3047760at2759"/>
<name>A0A9P7ACE9_9AGAM</name>
<keyword evidence="2" id="KW-1185">Reference proteome</keyword>
<dbReference type="AlphaFoldDB" id="A0A9P7ACE9"/>
<dbReference type="EMBL" id="JABBWE010000092">
    <property type="protein sequence ID" value="KAG1786485.1"/>
    <property type="molecule type" value="Genomic_DNA"/>
</dbReference>
<accession>A0A9P7ACE9</accession>
<evidence type="ECO:0000313" key="2">
    <source>
        <dbReference type="Proteomes" id="UP000719766"/>
    </source>
</evidence>
<protein>
    <submittedName>
        <fullName evidence="1">Uncharacterized protein</fullName>
    </submittedName>
</protein>
<reference evidence="1" key="1">
    <citation type="journal article" date="2020" name="New Phytol.">
        <title>Comparative genomics reveals dynamic genome evolution in host specialist ectomycorrhizal fungi.</title>
        <authorList>
            <person name="Lofgren L.A."/>
            <person name="Nguyen N.H."/>
            <person name="Vilgalys R."/>
            <person name="Ruytinx J."/>
            <person name="Liao H.L."/>
            <person name="Branco S."/>
            <person name="Kuo A."/>
            <person name="LaButti K."/>
            <person name="Lipzen A."/>
            <person name="Andreopoulos W."/>
            <person name="Pangilinan J."/>
            <person name="Riley R."/>
            <person name="Hundley H."/>
            <person name="Na H."/>
            <person name="Barry K."/>
            <person name="Grigoriev I.V."/>
            <person name="Stajich J.E."/>
            <person name="Kennedy P.G."/>
        </authorList>
    </citation>
    <scope>NUCLEOTIDE SEQUENCE</scope>
    <source>
        <strain evidence="1">S12</strain>
    </source>
</reference>
<comment type="caution">
    <text evidence="1">The sequence shown here is derived from an EMBL/GenBank/DDBJ whole genome shotgun (WGS) entry which is preliminary data.</text>
</comment>
<evidence type="ECO:0000313" key="1">
    <source>
        <dbReference type="EMBL" id="KAG1786485.1"/>
    </source>
</evidence>
<gene>
    <name evidence="1" type="ORF">HD556DRAFT_1449723</name>
</gene>
<organism evidence="1 2">
    <name type="scientific">Suillus plorans</name>
    <dbReference type="NCBI Taxonomy" id="116603"/>
    <lineage>
        <taxon>Eukaryota</taxon>
        <taxon>Fungi</taxon>
        <taxon>Dikarya</taxon>
        <taxon>Basidiomycota</taxon>
        <taxon>Agaricomycotina</taxon>
        <taxon>Agaricomycetes</taxon>
        <taxon>Agaricomycetidae</taxon>
        <taxon>Boletales</taxon>
        <taxon>Suillineae</taxon>
        <taxon>Suillaceae</taxon>
        <taxon>Suillus</taxon>
    </lineage>
</organism>
<dbReference type="Proteomes" id="UP000719766">
    <property type="component" value="Unassembled WGS sequence"/>
</dbReference>
<proteinExistence type="predicted"/>
<dbReference type="GeneID" id="64601399"/>
<dbReference type="RefSeq" id="XP_041153926.1">
    <property type="nucleotide sequence ID" value="XM_041307635.1"/>
</dbReference>
<sequence>MAAITYPFAVRSLADMFPDLLHISALASHRIDESKDIGDPFDINAAYDAEKTVQELEPLSRIIPSVSHVHIEAAKNRAHVLRAIHATATVGAVDVLARLDEIQRTQNTTQVTINQNCAMLQETRAMMQETRAMAQETRAMVMNIRLASQNAKVPQERNYYKPLQKTRSGHGRELALQVSRPENTNHLPPSATIQPAALGTVPPFFDRNTDTYTLGSINSLIIFYNDDFDIEKEDSLEIRKIKFRRWLCS</sequence>